<dbReference type="EMBL" id="CAJNDS010002306">
    <property type="protein sequence ID" value="CAE7423434.1"/>
    <property type="molecule type" value="Genomic_DNA"/>
</dbReference>
<accession>A0A812R5W6</accession>
<keyword evidence="3" id="KW-1185">Reference proteome</keyword>
<evidence type="ECO:0000313" key="2">
    <source>
        <dbReference type="EMBL" id="CAE7423434.1"/>
    </source>
</evidence>
<evidence type="ECO:0000256" key="1">
    <source>
        <dbReference type="SAM" id="MobiDB-lite"/>
    </source>
</evidence>
<protein>
    <submittedName>
        <fullName evidence="2">Uncharacterized protein</fullName>
    </submittedName>
</protein>
<dbReference type="OrthoDB" id="444413at2759"/>
<proteinExistence type="predicted"/>
<name>A0A812R5W6_9DINO</name>
<dbReference type="Proteomes" id="UP000604046">
    <property type="component" value="Unassembled WGS sequence"/>
</dbReference>
<dbReference type="AlphaFoldDB" id="A0A812R5W6"/>
<evidence type="ECO:0000313" key="3">
    <source>
        <dbReference type="Proteomes" id="UP000604046"/>
    </source>
</evidence>
<organism evidence="2 3">
    <name type="scientific">Symbiodinium natans</name>
    <dbReference type="NCBI Taxonomy" id="878477"/>
    <lineage>
        <taxon>Eukaryota</taxon>
        <taxon>Sar</taxon>
        <taxon>Alveolata</taxon>
        <taxon>Dinophyceae</taxon>
        <taxon>Suessiales</taxon>
        <taxon>Symbiodiniaceae</taxon>
        <taxon>Symbiodinium</taxon>
    </lineage>
</organism>
<gene>
    <name evidence="2" type="ORF">SNAT2548_LOCUS23028</name>
</gene>
<comment type="caution">
    <text evidence="2">The sequence shown here is derived from an EMBL/GenBank/DDBJ whole genome shotgun (WGS) entry which is preliminary data.</text>
</comment>
<reference evidence="2" key="1">
    <citation type="submission" date="2021-02" db="EMBL/GenBank/DDBJ databases">
        <authorList>
            <person name="Dougan E. K."/>
            <person name="Rhodes N."/>
            <person name="Thang M."/>
            <person name="Chan C."/>
        </authorList>
    </citation>
    <scope>NUCLEOTIDE SEQUENCE</scope>
</reference>
<sequence>MARKVGFGSKKPRSTAKREAQKARTVRMLPKAKRDYIIDDRPSQRNKGRKISSVALTKGKYEAIPGTRVQPAPGGKHVRVIIQDGKTFDPQNVRAARRHLKQLAAESETLARIHGTKAGMLAVAVGFEVPPSGVSVAECLQEQLSVAKSAAEIAAKAADSKGRPSAALF</sequence>
<feature type="region of interest" description="Disordered" evidence="1">
    <location>
        <begin position="1"/>
        <end position="25"/>
    </location>
</feature>